<dbReference type="Pfam" id="PF13439">
    <property type="entry name" value="Glyco_transf_4"/>
    <property type="match status" value="1"/>
</dbReference>
<accession>W4HRQ0</accession>
<gene>
    <name evidence="4" type="ORF">ATO8_02320</name>
</gene>
<dbReference type="RefSeq" id="WP_043841653.1">
    <property type="nucleotide sequence ID" value="NZ_AQQW01000001.1"/>
</dbReference>
<evidence type="ECO:0000256" key="1">
    <source>
        <dbReference type="ARBA" id="ARBA00022676"/>
    </source>
</evidence>
<evidence type="ECO:0000313" key="5">
    <source>
        <dbReference type="Proteomes" id="UP000019063"/>
    </source>
</evidence>
<organism evidence="4 5">
    <name type="scientific">Roseivivax marinus</name>
    <dbReference type="NCBI Taxonomy" id="1379903"/>
    <lineage>
        <taxon>Bacteria</taxon>
        <taxon>Pseudomonadati</taxon>
        <taxon>Pseudomonadota</taxon>
        <taxon>Alphaproteobacteria</taxon>
        <taxon>Rhodobacterales</taxon>
        <taxon>Roseobacteraceae</taxon>
        <taxon>Roseivivax</taxon>
    </lineage>
</organism>
<dbReference type="Pfam" id="PF13692">
    <property type="entry name" value="Glyco_trans_1_4"/>
    <property type="match status" value="1"/>
</dbReference>
<dbReference type="eggNOG" id="COG0438">
    <property type="taxonomic scope" value="Bacteria"/>
</dbReference>
<name>W4HRQ0_9RHOB</name>
<dbReference type="InterPro" id="IPR028098">
    <property type="entry name" value="Glyco_trans_4-like_N"/>
</dbReference>
<dbReference type="Proteomes" id="UP000019063">
    <property type="component" value="Unassembled WGS sequence"/>
</dbReference>
<reference evidence="4 5" key="1">
    <citation type="journal article" date="2014" name="Antonie Van Leeuwenhoek">
        <title>Roseivivax atlanticus sp. nov., isolated from surface seawater of the Atlantic Ocean.</title>
        <authorList>
            <person name="Li G."/>
            <person name="Lai Q."/>
            <person name="Liu X."/>
            <person name="Sun F."/>
            <person name="Shao Z."/>
        </authorList>
    </citation>
    <scope>NUCLEOTIDE SEQUENCE [LARGE SCALE GENOMIC DNA]</scope>
    <source>
        <strain evidence="4 5">22II-s10s</strain>
    </source>
</reference>
<feature type="domain" description="Glycosyltransferase subfamily 4-like N-terminal" evidence="3">
    <location>
        <begin position="16"/>
        <end position="168"/>
    </location>
</feature>
<dbReference type="CDD" id="cd03801">
    <property type="entry name" value="GT4_PimA-like"/>
    <property type="match status" value="1"/>
</dbReference>
<dbReference type="PANTHER" id="PTHR12526:SF510">
    <property type="entry name" value="D-INOSITOL 3-PHOSPHATE GLYCOSYLTRANSFERASE"/>
    <property type="match status" value="1"/>
</dbReference>
<proteinExistence type="predicted"/>
<protein>
    <submittedName>
        <fullName evidence="4">Putative glycosyltransferase</fullName>
    </submittedName>
</protein>
<dbReference type="SUPFAM" id="SSF53756">
    <property type="entry name" value="UDP-Glycosyltransferase/glycogen phosphorylase"/>
    <property type="match status" value="1"/>
</dbReference>
<dbReference type="STRING" id="1379903.ATO8_02320"/>
<keyword evidence="1" id="KW-0328">Glycosyltransferase</keyword>
<keyword evidence="5" id="KW-1185">Reference proteome</keyword>
<evidence type="ECO:0000256" key="2">
    <source>
        <dbReference type="ARBA" id="ARBA00022679"/>
    </source>
</evidence>
<dbReference type="Gene3D" id="3.40.50.2000">
    <property type="entry name" value="Glycogen Phosphorylase B"/>
    <property type="match status" value="2"/>
</dbReference>
<dbReference type="GO" id="GO:0016757">
    <property type="term" value="F:glycosyltransferase activity"/>
    <property type="evidence" value="ECO:0007669"/>
    <property type="project" value="UniProtKB-KW"/>
</dbReference>
<dbReference type="EMBL" id="AQQW01000001">
    <property type="protein sequence ID" value="ETW14705.1"/>
    <property type="molecule type" value="Genomic_DNA"/>
</dbReference>
<comment type="caution">
    <text evidence="4">The sequence shown here is derived from an EMBL/GenBank/DDBJ whole genome shotgun (WGS) entry which is preliminary data.</text>
</comment>
<sequence length="375" mass="40282">MGRPLRILFPYVGDTVGGSHVSSLTLAKALDPMRHEVVVGVHEHGLLTDYLAREGIEPQPLPRVHPPKLRPRWRQPLRIRAAAAALVPTLRALKIDVVHTHDQRMHLAWGVAARAARVPHVWHQRTPSPGRDLPVFTRDAAHLIAVSRFVRKSFAPAARAEAEVVYNPFTAPPEHDAAASRSLIRTEMGATGDGPVVGFVSNLTDRKRPLLFVEIAERMAGAGLPAGAVFPMFGEARPPLADAVAARVAVGPLGDRVQIMGPRFPFAPYLAGLDLLIAPARHEALGRTLIEAAFAGVPVVATDEGGTPEIFDHGRSALLAPPDDAGAFAEAGVRLLSEPDRTAAMTAAARADAESRFSLATHLARMEEIYDGLSR</sequence>
<evidence type="ECO:0000259" key="3">
    <source>
        <dbReference type="Pfam" id="PF13439"/>
    </source>
</evidence>
<dbReference type="AlphaFoldDB" id="W4HRQ0"/>
<evidence type="ECO:0000313" key="4">
    <source>
        <dbReference type="EMBL" id="ETW14705.1"/>
    </source>
</evidence>
<keyword evidence="2 4" id="KW-0808">Transferase</keyword>
<dbReference type="PANTHER" id="PTHR12526">
    <property type="entry name" value="GLYCOSYLTRANSFERASE"/>
    <property type="match status" value="1"/>
</dbReference>